<dbReference type="KEGG" id="ehx:EMIHUDRAFT_242415"/>
<dbReference type="Gene3D" id="1.25.10.10">
    <property type="entry name" value="Leucine-rich Repeat Variant"/>
    <property type="match status" value="3"/>
</dbReference>
<keyword evidence="2 3" id="KW-0833">Ubl conjugation pathway</keyword>
<dbReference type="Gene3D" id="3.30.2410.10">
    <property type="entry name" value="Hect, E3 ligase catalytic domain"/>
    <property type="match status" value="1"/>
</dbReference>
<dbReference type="InterPro" id="IPR035983">
    <property type="entry name" value="Hect_E3_ubiquitin_ligase"/>
</dbReference>
<keyword evidence="8" id="KW-1185">Reference proteome</keyword>
<proteinExistence type="predicted"/>
<dbReference type="HOGENOM" id="CLU_292637_0_0_1"/>
<feature type="region of interest" description="Disordered" evidence="5">
    <location>
        <begin position="464"/>
        <end position="514"/>
    </location>
</feature>
<feature type="active site" description="Glycyl thioester intermediate" evidence="3">
    <location>
        <position position="897"/>
    </location>
</feature>
<feature type="compositionally biased region" description="Pro residues" evidence="5">
    <location>
        <begin position="466"/>
        <end position="476"/>
    </location>
</feature>
<dbReference type="PROSITE" id="PS50176">
    <property type="entry name" value="ARM_REPEAT"/>
    <property type="match status" value="3"/>
</dbReference>
<accession>A0A0D3J9E3</accession>
<keyword evidence="1" id="KW-0677">Repeat</keyword>
<dbReference type="eggNOG" id="KOG4199">
    <property type="taxonomic scope" value="Eukaryota"/>
</dbReference>
<dbReference type="EnsemblProtists" id="EOD20128">
    <property type="protein sequence ID" value="EOD20128"/>
    <property type="gene ID" value="EMIHUDRAFT_242415"/>
</dbReference>
<dbReference type="SUPFAM" id="SSF48371">
    <property type="entry name" value="ARM repeat"/>
    <property type="match status" value="2"/>
</dbReference>
<name>A0A0D3J9E3_EMIH1</name>
<dbReference type="Pfam" id="PF00632">
    <property type="entry name" value="HECT"/>
    <property type="match status" value="1"/>
</dbReference>
<evidence type="ECO:0000256" key="4">
    <source>
        <dbReference type="PROSITE-ProRule" id="PRU00259"/>
    </source>
</evidence>
<evidence type="ECO:0000256" key="1">
    <source>
        <dbReference type="ARBA" id="ARBA00022737"/>
    </source>
</evidence>
<dbReference type="eggNOG" id="KOG0939">
    <property type="taxonomic scope" value="Eukaryota"/>
</dbReference>
<evidence type="ECO:0000313" key="8">
    <source>
        <dbReference type="Proteomes" id="UP000013827"/>
    </source>
</evidence>
<evidence type="ECO:0000256" key="3">
    <source>
        <dbReference type="PROSITE-ProRule" id="PRU00104"/>
    </source>
</evidence>
<feature type="repeat" description="ARM" evidence="4">
    <location>
        <begin position="58"/>
        <end position="102"/>
    </location>
</feature>
<dbReference type="PROSITE" id="PS50237">
    <property type="entry name" value="HECT"/>
    <property type="match status" value="1"/>
</dbReference>
<dbReference type="SUPFAM" id="SSF56204">
    <property type="entry name" value="Hect, E3 ligase catalytic domain"/>
    <property type="match status" value="1"/>
</dbReference>
<dbReference type="GO" id="GO:0004842">
    <property type="term" value="F:ubiquitin-protein transferase activity"/>
    <property type="evidence" value="ECO:0007669"/>
    <property type="project" value="InterPro"/>
</dbReference>
<dbReference type="PANTHER" id="PTHR22895">
    <property type="entry name" value="ARMADILLO REPEAT-CONTAINING PROTEIN 6"/>
    <property type="match status" value="1"/>
</dbReference>
<dbReference type="SMART" id="SM00185">
    <property type="entry name" value="ARM"/>
    <property type="match status" value="9"/>
</dbReference>
<dbReference type="RefSeq" id="XP_005772557.1">
    <property type="nucleotide sequence ID" value="XM_005772500.1"/>
</dbReference>
<dbReference type="SMART" id="SM00119">
    <property type="entry name" value="HECTc"/>
    <property type="match status" value="1"/>
</dbReference>
<reference evidence="7" key="2">
    <citation type="submission" date="2024-10" db="UniProtKB">
        <authorList>
            <consortium name="EnsemblProtists"/>
        </authorList>
    </citation>
    <scope>IDENTIFICATION</scope>
</reference>
<dbReference type="InterPro" id="IPR011989">
    <property type="entry name" value="ARM-like"/>
</dbReference>
<dbReference type="InterPro" id="IPR016024">
    <property type="entry name" value="ARM-type_fold"/>
</dbReference>
<evidence type="ECO:0000259" key="6">
    <source>
        <dbReference type="PROSITE" id="PS50237"/>
    </source>
</evidence>
<evidence type="ECO:0000313" key="7">
    <source>
        <dbReference type="EnsemblProtists" id="EOD20128"/>
    </source>
</evidence>
<reference evidence="8" key="1">
    <citation type="journal article" date="2013" name="Nature">
        <title>Pan genome of the phytoplankton Emiliania underpins its global distribution.</title>
        <authorList>
            <person name="Read B.A."/>
            <person name="Kegel J."/>
            <person name="Klute M.J."/>
            <person name="Kuo A."/>
            <person name="Lefebvre S.C."/>
            <person name="Maumus F."/>
            <person name="Mayer C."/>
            <person name="Miller J."/>
            <person name="Monier A."/>
            <person name="Salamov A."/>
            <person name="Young J."/>
            <person name="Aguilar M."/>
            <person name="Claverie J.M."/>
            <person name="Frickenhaus S."/>
            <person name="Gonzalez K."/>
            <person name="Herman E.K."/>
            <person name="Lin Y.C."/>
            <person name="Napier J."/>
            <person name="Ogata H."/>
            <person name="Sarno A.F."/>
            <person name="Shmutz J."/>
            <person name="Schroeder D."/>
            <person name="de Vargas C."/>
            <person name="Verret F."/>
            <person name="von Dassow P."/>
            <person name="Valentin K."/>
            <person name="Van de Peer Y."/>
            <person name="Wheeler G."/>
            <person name="Dacks J.B."/>
            <person name="Delwiche C.F."/>
            <person name="Dyhrman S.T."/>
            <person name="Glockner G."/>
            <person name="John U."/>
            <person name="Richards T."/>
            <person name="Worden A.Z."/>
            <person name="Zhang X."/>
            <person name="Grigoriev I.V."/>
            <person name="Allen A.E."/>
            <person name="Bidle K."/>
            <person name="Borodovsky M."/>
            <person name="Bowler C."/>
            <person name="Brownlee C."/>
            <person name="Cock J.M."/>
            <person name="Elias M."/>
            <person name="Gladyshev V.N."/>
            <person name="Groth M."/>
            <person name="Guda C."/>
            <person name="Hadaegh A."/>
            <person name="Iglesias-Rodriguez M.D."/>
            <person name="Jenkins J."/>
            <person name="Jones B.M."/>
            <person name="Lawson T."/>
            <person name="Leese F."/>
            <person name="Lindquist E."/>
            <person name="Lobanov A."/>
            <person name="Lomsadze A."/>
            <person name="Malik S.B."/>
            <person name="Marsh M.E."/>
            <person name="Mackinder L."/>
            <person name="Mock T."/>
            <person name="Mueller-Roeber B."/>
            <person name="Pagarete A."/>
            <person name="Parker M."/>
            <person name="Probert I."/>
            <person name="Quesneville H."/>
            <person name="Raines C."/>
            <person name="Rensing S.A."/>
            <person name="Riano-Pachon D.M."/>
            <person name="Richier S."/>
            <person name="Rokitta S."/>
            <person name="Shiraiwa Y."/>
            <person name="Soanes D.M."/>
            <person name="van der Giezen M."/>
            <person name="Wahlund T.M."/>
            <person name="Williams B."/>
            <person name="Wilson W."/>
            <person name="Wolfe G."/>
            <person name="Wurch L.L."/>
        </authorList>
    </citation>
    <scope>NUCLEOTIDE SEQUENCE</scope>
</reference>
<organism evidence="7 8">
    <name type="scientific">Emiliania huxleyi (strain CCMP1516)</name>
    <dbReference type="NCBI Taxonomy" id="280463"/>
    <lineage>
        <taxon>Eukaryota</taxon>
        <taxon>Haptista</taxon>
        <taxon>Haptophyta</taxon>
        <taxon>Prymnesiophyceae</taxon>
        <taxon>Isochrysidales</taxon>
        <taxon>Noelaerhabdaceae</taxon>
        <taxon>Emiliania</taxon>
    </lineage>
</organism>
<feature type="compositionally biased region" description="Basic and acidic residues" evidence="5">
    <location>
        <begin position="481"/>
        <end position="514"/>
    </location>
</feature>
<feature type="domain" description="HECT" evidence="6">
    <location>
        <begin position="581"/>
        <end position="930"/>
    </location>
</feature>
<sequence length="930" mass="98169">MADLRWVWYTGAEAVEAVVANMCEHAADVELQRDGCLTLRNNMRPSRYACRQAMVDAGGLAAVVAAMVGHPADLLLQRAGCGVLQNMAAYDAHKQAVVDAGGAAAVVAAMGRHDADAELQRYGCGALWNMAIGSDACEQAVVDAGGLAAVVAAMVGHAADAVVDAGGAAAVVAAMGRHADVGLQRLGCGALRNMAFGSDACRQAVVDAGGLAAVVAAMGGHDADAELQRLGCDALRNMAIGSGARIQAVVEAGGAAAVVAAMGRHATDVQLQRAGCGALWNMAIGSDACKQAVVDAGGLAAVVAAMGRHAADVQLQRYGCGALLNMAFGSDARRQAVVDARGAAAVVAAMGRHDADAELQRLGCGALWNMAVGSDERIQAVVDAGGLAAVVAAMGRHAADVELQRYGCGALQNMAVGSDACKLAILGAGGLAALVSAGTAHPTCHASVSLTVRRLVGDLGAFAPAAPAPPPIPPPVAELAEAERARQRAEQRAQQEQEQRQEAERRAQASHQREQELQQQLTIVATSNELDEGAFLRRFVAFRQYVEMLLEYLPSKTARSKPWRLKVRRSQLCRDVIEYFSPTNARQKLFQRTEVTFIDAHGGEEEGEDLGGLTVELYSCFFREVLLAGSGLFEGAGDDASTSIGLLPSPTADPQSMNNIGRIMCRCVLDDQPLGRGLGRFVFEFLADTHEWRVFKDVHSALAVLSDFDPELSQRWAQLLVQPTAGLTLDFFDEDAAAEEVPPESAAMERAVLAGCRHKLLVSREASLRALRDGFTEVVDLREQLGALSASELLLMLRGNTELSCEELLACFAWPDTSDSAAAKAGFAAAGSDAPRYLREIILDESPETGLGSLGRMRLLEWSTALTALPCGGLKDPITLKLYEGADVHDLPNVHTCTHEVHLPPYATRQQLQAKLLQAVEHRHDGFLIE</sequence>
<dbReference type="GeneID" id="17265667"/>
<evidence type="ECO:0000256" key="2">
    <source>
        <dbReference type="ARBA" id="ARBA00022786"/>
    </source>
</evidence>
<dbReference type="Gene3D" id="3.90.1750.10">
    <property type="entry name" value="Hect, E3 ligase catalytic domains"/>
    <property type="match status" value="1"/>
</dbReference>
<feature type="repeat" description="ARM" evidence="4">
    <location>
        <begin position="209"/>
        <end position="254"/>
    </location>
</feature>
<dbReference type="Proteomes" id="UP000013827">
    <property type="component" value="Unassembled WGS sequence"/>
</dbReference>
<feature type="repeat" description="ARM" evidence="4">
    <location>
        <begin position="385"/>
        <end position="429"/>
    </location>
</feature>
<dbReference type="PANTHER" id="PTHR22895:SF0">
    <property type="entry name" value="ARMADILLO REPEAT-CONTAINING PROTEIN 6"/>
    <property type="match status" value="1"/>
</dbReference>
<dbReference type="PaxDb" id="2903-EOD20128"/>
<evidence type="ECO:0000256" key="5">
    <source>
        <dbReference type="SAM" id="MobiDB-lite"/>
    </source>
</evidence>
<protein>
    <recommendedName>
        <fullName evidence="6">HECT domain-containing protein</fullName>
    </recommendedName>
</protein>
<dbReference type="InterPro" id="IPR000569">
    <property type="entry name" value="HECT_dom"/>
</dbReference>
<dbReference type="InterPro" id="IPR000225">
    <property type="entry name" value="Armadillo"/>
</dbReference>
<dbReference type="AlphaFoldDB" id="A0A0D3J9E3"/>